<organism evidence="1 2">
    <name type="scientific">Hydrogenophaga defluvii</name>
    <dbReference type="NCBI Taxonomy" id="249410"/>
    <lineage>
        <taxon>Bacteria</taxon>
        <taxon>Pseudomonadati</taxon>
        <taxon>Pseudomonadota</taxon>
        <taxon>Betaproteobacteria</taxon>
        <taxon>Burkholderiales</taxon>
        <taxon>Comamonadaceae</taxon>
        <taxon>Hydrogenophaga</taxon>
    </lineage>
</organism>
<keyword evidence="2" id="KW-1185">Reference proteome</keyword>
<protein>
    <submittedName>
        <fullName evidence="1">RusA family crossover junction endodeoxyribonuclease</fullName>
    </submittedName>
</protein>
<sequence>MITVTLPYPISANRYWATRVVTPKGASRSMAMTYVTTEAKAYKEKVGWLLRAAGVRKPIEGRVALRIELFPHRPLDWQARQRKLGPAWDDSVQCIDLGNAEKVLSDALKDIAFGDDKWLRDIHLVRREPDGEARVVVTITPMPTEQVQGDLLGAAA</sequence>
<evidence type="ECO:0000313" key="2">
    <source>
        <dbReference type="Proteomes" id="UP001596457"/>
    </source>
</evidence>
<dbReference type="SUPFAM" id="SSF103084">
    <property type="entry name" value="Holliday junction resolvase RusA"/>
    <property type="match status" value="1"/>
</dbReference>
<dbReference type="EMBL" id="JBHTBZ010000020">
    <property type="protein sequence ID" value="MFC7460775.1"/>
    <property type="molecule type" value="Genomic_DNA"/>
</dbReference>
<dbReference type="RefSeq" id="WP_382200344.1">
    <property type="nucleotide sequence ID" value="NZ_JBHTBZ010000020.1"/>
</dbReference>
<dbReference type="Pfam" id="PF05866">
    <property type="entry name" value="RusA"/>
    <property type="match status" value="1"/>
</dbReference>
<dbReference type="Gene3D" id="3.30.1330.70">
    <property type="entry name" value="Holliday junction resolvase RusA"/>
    <property type="match status" value="1"/>
</dbReference>
<reference evidence="2" key="1">
    <citation type="journal article" date="2019" name="Int. J. Syst. Evol. Microbiol.">
        <title>The Global Catalogue of Microorganisms (GCM) 10K type strain sequencing project: providing services to taxonomists for standard genome sequencing and annotation.</title>
        <authorList>
            <consortium name="The Broad Institute Genomics Platform"/>
            <consortium name="The Broad Institute Genome Sequencing Center for Infectious Disease"/>
            <person name="Wu L."/>
            <person name="Ma J."/>
        </authorList>
    </citation>
    <scope>NUCLEOTIDE SEQUENCE [LARGE SCALE GENOMIC DNA]</scope>
    <source>
        <strain evidence="2">CCUG 53903</strain>
    </source>
</reference>
<proteinExistence type="predicted"/>
<dbReference type="Proteomes" id="UP001596457">
    <property type="component" value="Unassembled WGS sequence"/>
</dbReference>
<dbReference type="InterPro" id="IPR008822">
    <property type="entry name" value="Endonuclease_RusA-like"/>
</dbReference>
<accession>A0ABW2SCF8</accession>
<evidence type="ECO:0000313" key="1">
    <source>
        <dbReference type="EMBL" id="MFC7460775.1"/>
    </source>
</evidence>
<gene>
    <name evidence="1" type="ORF">ACFQU0_10075</name>
</gene>
<dbReference type="InterPro" id="IPR036614">
    <property type="entry name" value="RusA-like_sf"/>
</dbReference>
<name>A0ABW2SCF8_9BURK</name>
<comment type="caution">
    <text evidence="1">The sequence shown here is derived from an EMBL/GenBank/DDBJ whole genome shotgun (WGS) entry which is preliminary data.</text>
</comment>